<evidence type="ECO:0000313" key="8">
    <source>
        <dbReference type="Proteomes" id="UP000237347"/>
    </source>
</evidence>
<keyword evidence="2" id="KW-0479">Metal-binding</keyword>
<dbReference type="Pfam" id="PF26055">
    <property type="entry name" value="Mtase_EDM2"/>
    <property type="match status" value="1"/>
</dbReference>
<dbReference type="CDD" id="cd15565">
    <property type="entry name" value="PHD2_NSD"/>
    <property type="match status" value="1"/>
</dbReference>
<dbReference type="Proteomes" id="UP000237347">
    <property type="component" value="Unassembled WGS sequence"/>
</dbReference>
<dbReference type="AlphaFoldDB" id="A0AAW0KQD0"/>
<dbReference type="Pfam" id="PF22908">
    <property type="entry name" value="PHD_NSD"/>
    <property type="match status" value="1"/>
</dbReference>
<accession>A0AAW0KQD0</accession>
<comment type="caution">
    <text evidence="7">The sequence shown here is derived from an EMBL/GenBank/DDBJ whole genome shotgun (WGS) entry which is preliminary data.</text>
</comment>
<dbReference type="CDD" id="cd15566">
    <property type="entry name" value="PHD3_NSD"/>
    <property type="match status" value="1"/>
</dbReference>
<reference evidence="7 8" key="1">
    <citation type="journal article" date="2018" name="Sci. Data">
        <title>The draft genome sequence of cork oak.</title>
        <authorList>
            <person name="Ramos A.M."/>
            <person name="Usie A."/>
            <person name="Barbosa P."/>
            <person name="Barros P.M."/>
            <person name="Capote T."/>
            <person name="Chaves I."/>
            <person name="Simoes F."/>
            <person name="Abreu I."/>
            <person name="Carrasquinho I."/>
            <person name="Faro C."/>
            <person name="Guimaraes J.B."/>
            <person name="Mendonca D."/>
            <person name="Nobrega F."/>
            <person name="Rodrigues L."/>
            <person name="Saibo N.J.M."/>
            <person name="Varela M.C."/>
            <person name="Egas C."/>
            <person name="Matos J."/>
            <person name="Miguel C.M."/>
            <person name="Oliveira M.M."/>
            <person name="Ricardo C.P."/>
            <person name="Goncalves S."/>
        </authorList>
    </citation>
    <scope>NUCLEOTIDE SEQUENCE [LARGE SCALE GENOMIC DNA]</scope>
    <source>
        <strain evidence="8">cv. HL8</strain>
    </source>
</reference>
<dbReference type="InterPro" id="IPR013083">
    <property type="entry name" value="Znf_RING/FYVE/PHD"/>
</dbReference>
<protein>
    <submittedName>
        <fullName evidence="7">Protein enhanced downy mildew 2</fullName>
    </submittedName>
</protein>
<dbReference type="InterPro" id="IPR058939">
    <property type="entry name" value="Mtase_EDM2"/>
</dbReference>
<feature type="domain" description="Zinc finger PHD-type" evidence="6">
    <location>
        <begin position="286"/>
        <end position="355"/>
    </location>
</feature>
<dbReference type="InterPro" id="IPR001965">
    <property type="entry name" value="Znf_PHD"/>
</dbReference>
<feature type="domain" description="Zinc finger PHD-type" evidence="6">
    <location>
        <begin position="226"/>
        <end position="281"/>
    </location>
</feature>
<name>A0AAW0KQD0_QUESU</name>
<evidence type="ECO:0000256" key="1">
    <source>
        <dbReference type="ARBA" id="ARBA00004123"/>
    </source>
</evidence>
<keyword evidence="8" id="KW-1185">Reference proteome</keyword>
<dbReference type="InterPro" id="IPR022702">
    <property type="entry name" value="Cytosine_MeTrfase1_RFD"/>
</dbReference>
<evidence type="ECO:0000256" key="5">
    <source>
        <dbReference type="ARBA" id="ARBA00023242"/>
    </source>
</evidence>
<keyword evidence="4" id="KW-0862">Zinc</keyword>
<dbReference type="PANTHER" id="PTHR46235:SF13">
    <property type="entry name" value="EDM2-LIKE PROTEIN1"/>
    <property type="match status" value="1"/>
</dbReference>
<evidence type="ECO:0000313" key="7">
    <source>
        <dbReference type="EMBL" id="KAK7841595.1"/>
    </source>
</evidence>
<evidence type="ECO:0000256" key="4">
    <source>
        <dbReference type="ARBA" id="ARBA00022833"/>
    </source>
</evidence>
<sequence length="1052" mass="120321">MASDEESEIVAEFVTNYDFIDHMGNPVSLSVLPLQWSDGDFFGDLETQVFVRGDSDDGLQRIYKCVIAWKFQLSYVQPEICVLSKEKCWITLQKPRKAFESTIRTILVTVHWLHFVKKNPEASAKSLWNHLMKTFSSFEVEPSENDLLDHIQLITEAAKRDKPLVKSKYLLTFLEKPRKSNAFHEVSLVGLTGCSKKEEVEFYNDEEECDKVFGEEDNELYLYDYVCSICDNGGEILCCEGKCLRSFHANIGSGAEDFCETLGYTDAQVKAMPIFLCRNCKYQQHQCFVCGKLGFSDKSSDAEPAEVFPCVSATCGHFYHPECVAKLLHPHQDMQALKLQKKIAAGESFTCPAHKCFVCKQGENKNVHELQFALCRRCPKAYHRKCLPRRICFEYNNDEDILPRAWDGLLPNRILIYCLDHEINKELGTPLRDHLKFPDAKGINRQNEGEKLSSKKKAVASRKGMVCDNLNAGKIILKLPNRVKKMCNRVEGGDSTKKIEQRCFRQDFDSLKKQNTIDSVGKSVKENIRSIPCKCFTAVESKSSTKNNKSLIDLELYPLRSKKQKLSSGKIKNTILEESVMIKSNSSEFVLNAEMKNRILALMKNSTASFNNEEFIRRQKVQGADAYYESVLDKSITQGKVECSVKAIQTALQRLEEGCSIEEAKAVCEPEILWQIFKWKRKLSVYLAPFLYGKRYTSFGRHFTKLDKLKEIVNRLHYYVQNGDMIVDFCCGSNDFSCLMKEKLEQTGKGCTFKNYDLFQAKNDFSFEKRDWMSVNPEELPNGSQLIMGLNPPFGIKASLANKFINKALEFKPKLLILIVPKEARRCKVNFQNGSFTFLSSFQSFYLPGSVDVHDKILEDWNLKPPPLYLWSRHDWTARHKAIAQEHGHILKEQPEMCLEGKNAQNYLIENCGFFWDHTGLHPPGDIGSILDYVPEKSYETKREGTEATVLDKLDEDERPFPSDDNAEVWKNDYIKKQSPINLNGMQYVDTSETEIQRTFGQIHSETEDMCIDMEISSPINLPGDCAELRSLVGDKPSDVLETPKWKPRKGG</sequence>
<evidence type="ECO:0000256" key="3">
    <source>
        <dbReference type="ARBA" id="ARBA00022771"/>
    </source>
</evidence>
<evidence type="ECO:0000256" key="2">
    <source>
        <dbReference type="ARBA" id="ARBA00022723"/>
    </source>
</evidence>
<evidence type="ECO:0000259" key="6">
    <source>
        <dbReference type="SMART" id="SM00249"/>
    </source>
</evidence>
<dbReference type="PANTHER" id="PTHR46235">
    <property type="entry name" value="PHD FINGER-CONTAINING PROTEIN DDB_G0268158"/>
    <property type="match status" value="1"/>
</dbReference>
<organism evidence="7 8">
    <name type="scientific">Quercus suber</name>
    <name type="common">Cork oak</name>
    <dbReference type="NCBI Taxonomy" id="58331"/>
    <lineage>
        <taxon>Eukaryota</taxon>
        <taxon>Viridiplantae</taxon>
        <taxon>Streptophyta</taxon>
        <taxon>Embryophyta</taxon>
        <taxon>Tracheophyta</taxon>
        <taxon>Spermatophyta</taxon>
        <taxon>Magnoliopsida</taxon>
        <taxon>eudicotyledons</taxon>
        <taxon>Gunneridae</taxon>
        <taxon>Pentapetalae</taxon>
        <taxon>rosids</taxon>
        <taxon>fabids</taxon>
        <taxon>Fagales</taxon>
        <taxon>Fagaceae</taxon>
        <taxon>Quercus</taxon>
    </lineage>
</organism>
<gene>
    <name evidence="7" type="primary">EDM2_1</name>
    <name evidence="7" type="ORF">CFP56_015147</name>
</gene>
<proteinExistence type="predicted"/>
<dbReference type="SMART" id="SM00249">
    <property type="entry name" value="PHD"/>
    <property type="match status" value="3"/>
</dbReference>
<dbReference type="EMBL" id="PKMF04000238">
    <property type="protein sequence ID" value="KAK7841595.1"/>
    <property type="molecule type" value="Genomic_DNA"/>
</dbReference>
<dbReference type="Gene3D" id="3.30.40.10">
    <property type="entry name" value="Zinc/RING finger domain, C3HC4 (zinc finger)"/>
    <property type="match status" value="2"/>
</dbReference>
<dbReference type="GO" id="GO:0005634">
    <property type="term" value="C:nucleus"/>
    <property type="evidence" value="ECO:0007669"/>
    <property type="project" value="UniProtKB-SubCell"/>
</dbReference>
<dbReference type="Pfam" id="PF12047">
    <property type="entry name" value="DNMT1-RFD"/>
    <property type="match status" value="1"/>
</dbReference>
<keyword evidence="5" id="KW-0539">Nucleus</keyword>
<feature type="non-terminal residue" evidence="7">
    <location>
        <position position="1052"/>
    </location>
</feature>
<dbReference type="GO" id="GO:0008270">
    <property type="term" value="F:zinc ion binding"/>
    <property type="evidence" value="ECO:0007669"/>
    <property type="project" value="UniProtKB-KW"/>
</dbReference>
<keyword evidence="3" id="KW-0863">Zinc-finger</keyword>
<feature type="domain" description="Zinc finger PHD-type" evidence="6">
    <location>
        <begin position="356"/>
        <end position="422"/>
    </location>
</feature>
<dbReference type="InterPro" id="IPR055198">
    <property type="entry name" value="NSD_PHD"/>
</dbReference>
<comment type="subcellular location">
    <subcellularLocation>
        <location evidence="1">Nucleus</location>
    </subcellularLocation>
</comment>